<proteinExistence type="predicted"/>
<dbReference type="Proteomes" id="UP000256964">
    <property type="component" value="Unassembled WGS sequence"/>
</dbReference>
<organism evidence="1 2">
    <name type="scientific">Lentinus brumalis</name>
    <dbReference type="NCBI Taxonomy" id="2498619"/>
    <lineage>
        <taxon>Eukaryota</taxon>
        <taxon>Fungi</taxon>
        <taxon>Dikarya</taxon>
        <taxon>Basidiomycota</taxon>
        <taxon>Agaricomycotina</taxon>
        <taxon>Agaricomycetes</taxon>
        <taxon>Polyporales</taxon>
        <taxon>Polyporaceae</taxon>
        <taxon>Lentinus</taxon>
    </lineage>
</organism>
<accession>A0A371DI08</accession>
<evidence type="ECO:0000313" key="2">
    <source>
        <dbReference type="Proteomes" id="UP000256964"/>
    </source>
</evidence>
<dbReference type="AlphaFoldDB" id="A0A371DI08"/>
<evidence type="ECO:0008006" key="3">
    <source>
        <dbReference type="Google" id="ProtNLM"/>
    </source>
</evidence>
<dbReference type="EMBL" id="KZ857391">
    <property type="protein sequence ID" value="RDX52175.1"/>
    <property type="molecule type" value="Genomic_DNA"/>
</dbReference>
<dbReference type="InterPro" id="IPR032675">
    <property type="entry name" value="LRR_dom_sf"/>
</dbReference>
<sequence>MSTFPLELTDEIIAWIPVVWDGAWYAQRERHRTLLDCSLVCSAWLPASRHQLFQKLYIDTPERYDLLVSRVLHSEKMRIHLLSVRSVVLFTDRPRAALPTFHRRPFLLEFAGHLPNLTSMDFRGSVEAFSYHTSSFLAISRFSTTRTLMIMNCTFPSFGTLRRTLTLLPSLDSLQISNSSWPDPAVDRLPVLSHGASTVRRPVLLLLNILGWEADPPSRRCAQQFIAWLSETAASSSLVDLRVSGHSSVAQIGSMAMFGPSLFRFGRGVRKLDIEVHQADTELEMFLCKLTSLETLHLRFKYALQPDTWVQAETLVRSLPRPTQLVNLYISASSYDHGPLELSKFEGLEALDQALRLELFRGLQAVKLHVEYRKEEGDPEEGPALTATMLAVMKNKSPQLVARNIIEVSAEVYYMHHADRTPTASTREVGLSRPLVHTHTKTKTADSLDHLEQELRALYGYAPCRTSG</sequence>
<dbReference type="SUPFAM" id="SSF52047">
    <property type="entry name" value="RNI-like"/>
    <property type="match status" value="1"/>
</dbReference>
<dbReference type="Gene3D" id="3.80.10.10">
    <property type="entry name" value="Ribonuclease Inhibitor"/>
    <property type="match status" value="1"/>
</dbReference>
<evidence type="ECO:0000313" key="1">
    <source>
        <dbReference type="EMBL" id="RDX52175.1"/>
    </source>
</evidence>
<keyword evidence="2" id="KW-1185">Reference proteome</keyword>
<name>A0A371DI08_9APHY</name>
<gene>
    <name evidence="1" type="ORF">OH76DRAFT_1480795</name>
</gene>
<protein>
    <recommendedName>
        <fullName evidence="3">F-box domain-containing protein</fullName>
    </recommendedName>
</protein>
<reference evidence="1 2" key="1">
    <citation type="journal article" date="2018" name="Biotechnol. Biofuels">
        <title>Integrative visual omics of the white-rot fungus Polyporus brumalis exposes the biotechnological potential of its oxidative enzymes for delignifying raw plant biomass.</title>
        <authorList>
            <person name="Miyauchi S."/>
            <person name="Rancon A."/>
            <person name="Drula E."/>
            <person name="Hage H."/>
            <person name="Chaduli D."/>
            <person name="Favel A."/>
            <person name="Grisel S."/>
            <person name="Henrissat B."/>
            <person name="Herpoel-Gimbert I."/>
            <person name="Ruiz-Duenas F.J."/>
            <person name="Chevret D."/>
            <person name="Hainaut M."/>
            <person name="Lin J."/>
            <person name="Wang M."/>
            <person name="Pangilinan J."/>
            <person name="Lipzen A."/>
            <person name="Lesage-Meessen L."/>
            <person name="Navarro D."/>
            <person name="Riley R."/>
            <person name="Grigoriev I.V."/>
            <person name="Zhou S."/>
            <person name="Raouche S."/>
            <person name="Rosso M.N."/>
        </authorList>
    </citation>
    <scope>NUCLEOTIDE SEQUENCE [LARGE SCALE GENOMIC DNA]</scope>
    <source>
        <strain evidence="1 2">BRFM 1820</strain>
    </source>
</reference>